<organism evidence="2 3">
    <name type="scientific">Aedes aegypti</name>
    <name type="common">Yellowfever mosquito</name>
    <name type="synonym">Culex aegypti</name>
    <dbReference type="NCBI Taxonomy" id="7159"/>
    <lineage>
        <taxon>Eukaryota</taxon>
        <taxon>Metazoa</taxon>
        <taxon>Ecdysozoa</taxon>
        <taxon>Arthropoda</taxon>
        <taxon>Hexapoda</taxon>
        <taxon>Insecta</taxon>
        <taxon>Pterygota</taxon>
        <taxon>Neoptera</taxon>
        <taxon>Endopterygota</taxon>
        <taxon>Diptera</taxon>
        <taxon>Nematocera</taxon>
        <taxon>Culicoidea</taxon>
        <taxon>Culicidae</taxon>
        <taxon>Culicinae</taxon>
        <taxon>Aedini</taxon>
        <taxon>Aedes</taxon>
        <taxon>Stegomyia</taxon>
    </lineage>
</organism>
<dbReference type="Pfam" id="PF16201">
    <property type="entry name" value="NopRA1"/>
    <property type="match status" value="1"/>
</dbReference>
<feature type="domain" description="URB1 C-terminal" evidence="1">
    <location>
        <begin position="761"/>
        <end position="969"/>
    </location>
</feature>
<evidence type="ECO:0000313" key="3">
    <source>
        <dbReference type="Proteomes" id="UP000682892"/>
    </source>
</evidence>
<dbReference type="GO" id="GO:0000463">
    <property type="term" value="P:maturation of LSU-rRNA from tricistronic rRNA transcript (SSU-rRNA, 5.8S rRNA, LSU-rRNA)"/>
    <property type="evidence" value="ECO:0007669"/>
    <property type="project" value="TreeGrafter"/>
</dbReference>
<dbReference type="Proteomes" id="UP000682892">
    <property type="component" value="Unassembled WGS sequence"/>
</dbReference>
<dbReference type="OMA" id="VERRVWI"/>
<reference evidence="2" key="3">
    <citation type="submission" date="2012-09" db="EMBL/GenBank/DDBJ databases">
        <authorList>
            <consortium name="VectorBase"/>
        </authorList>
    </citation>
    <scope>NUCLEOTIDE SEQUENCE</scope>
    <source>
        <strain evidence="2">Liverpool</strain>
    </source>
</reference>
<dbReference type="eggNOG" id="KOG1791">
    <property type="taxonomic scope" value="Eukaryota"/>
</dbReference>
<dbReference type="InterPro" id="IPR032436">
    <property type="entry name" value="URB1_C"/>
</dbReference>
<dbReference type="STRING" id="7159.Q16V83"/>
<dbReference type="PANTHER" id="PTHR13500">
    <property type="entry name" value="NUCLEOLAR PRERIBOSOMAL-ASSOCIATED PROTEIN 1"/>
    <property type="match status" value="1"/>
</dbReference>
<dbReference type="PANTHER" id="PTHR13500:SF0">
    <property type="entry name" value="NUCLEOLAR PRE-RIBOSOMAL-ASSOCIATED PROTEIN 1"/>
    <property type="match status" value="1"/>
</dbReference>
<dbReference type="PhylomeDB" id="Q16V83"/>
<dbReference type="PaxDb" id="7159-AAEL009662-PA"/>
<evidence type="ECO:0000259" key="1">
    <source>
        <dbReference type="Pfam" id="PF16201"/>
    </source>
</evidence>
<dbReference type="HOGENOM" id="CLU_233032_0_0_1"/>
<sequence>MRTVDIIRCINCPRHRCELVYLIHETIFYATRLIELDQFNSSYASVFAFYLNGFLDKLIAEEADLALKDQKLGGVLENIFCHRPVLYQHFTIASQRSETSTVVTNFIYDLMKRLQSAANFSHYTMLYSNKIVNEIILSSTPKITFELDATLVERLLEIFELNEKHCVTLLKHYSHLSHRKFINDKNEKTYHYHLLTIGLQKLASNRDHFLERETISAISKIYVDFIRENGNELNLESFEVALQNYLDTFSHSIGHLEVDLFRCFFESKRIGKPMVKLAAFLLGRDIRLYRVFLDLVQENVSKKELIYPLTNVAFAKGVFAENSEKNKKILNVIYNEFKSGISKTIEKPGKAAVIYKENTVANHQLIKNCMPSNECVDFAKKKLKIDSMELYQLKLMMEIYRKAFKSTKKDEMKIVYVNVFNVLFQFYNIILKVEDLLKEIDKLNGLVLETFSWIQMGRTCKHLTNLEFKDITATANWTNFCKFALKLGIDIQKSPDNPNRQDERLHVLLKITAVLVDLFYKDNSQPADVATFFELALSHSRFLDVLLIPFQFKIKTSLVHLLLILARKNPSVMDKKHVPLLLGAYGATLTDGNRYVLALLQWYERSGIHMHEYRPYLWGDAAIKHFSLGQDVAEQQTLFRINNFEVFRLFNKEKLFNTLNSFPVWRKLDAVAQLPGVNFDDIKPDCNKISEYQTTTEIERFVERKLYKKKLPSPGLLHYCAGKQDVLATIYDPAFLLPILGYLFAPESHDLLDVAGKNGALALPFVCLASEDEEMRLAAASVILRIKGHLELSRKFIDSKFWLHLFNAVQNGLATLNSRKRTNADKSNADTKKFLSKPAFLPALFIGKTINIIPDALNELHPTLTQYFLLKDTFDFKAVPHFLVMFHSSEVKHNDHRVFILESIYNGIKTNDDFMVLRFSPVIRAIMDFYDSSLSNRELNILILNTLNSIVKIPKSCEVMINSMGFLTWLSERIEGIESFHFDTIEAFLGIISNLWYSALIQRKGFNLMQLSRSVLIMVLKFLPLLSTRSSSKTLTRFLNLLEKTTLENEQTLELVNGEVLELMMAYFEKLFEQHFWYVKYVKMHGMVDDEDYQLLGEKLQMQGADQSTIYVTLTLRRLIVRKQRLTKK</sequence>
<dbReference type="AlphaFoldDB" id="Q16V83"/>
<dbReference type="VEuPathDB" id="VectorBase:AAEL009662"/>
<dbReference type="InterPro" id="IPR039844">
    <property type="entry name" value="URB1"/>
</dbReference>
<dbReference type="GO" id="GO:0000466">
    <property type="term" value="P:maturation of 5.8S rRNA from tricistronic rRNA transcript (SSU-rRNA, 5.8S rRNA, LSU-rRNA)"/>
    <property type="evidence" value="ECO:0007669"/>
    <property type="project" value="TreeGrafter"/>
</dbReference>
<accession>Q16V83</accession>
<protein>
    <submittedName>
        <fullName evidence="2">AAEL009662-PA</fullName>
    </submittedName>
</protein>
<reference evidence="2" key="2">
    <citation type="journal article" date="2007" name="Science">
        <title>Genome sequence of Aedes aegypti, a major arbovirus vector.</title>
        <authorList>
            <person name="Nene V."/>
            <person name="Wortman J.R."/>
            <person name="Lawson D."/>
            <person name="Haas B."/>
            <person name="Kodira C."/>
            <person name="Tu Z.J."/>
            <person name="Loftus B."/>
            <person name="Xi Z."/>
            <person name="Megy K."/>
            <person name="Grabherr M."/>
            <person name="Ren Q."/>
            <person name="Zdobnov E.M."/>
            <person name="Lobo N.F."/>
            <person name="Campbell K.S."/>
            <person name="Brown S.E."/>
            <person name="Bonaldo M.F."/>
            <person name="Zhu J."/>
            <person name="Sinkins S.P."/>
            <person name="Hogenkamp D.G."/>
            <person name="Amedeo P."/>
            <person name="Arensburger P."/>
            <person name="Atkinson P.W."/>
            <person name="Bidwell S."/>
            <person name="Biedler J."/>
            <person name="Birney E."/>
            <person name="Bruggner R.V."/>
            <person name="Costas J."/>
            <person name="Coy M.R."/>
            <person name="Crabtree J."/>
            <person name="Crawford M."/>
            <person name="Debruyn B."/>
            <person name="Decaprio D."/>
            <person name="Eiglmeier K."/>
            <person name="Eisenstadt E."/>
            <person name="El-Dorry H."/>
            <person name="Gelbart W.M."/>
            <person name="Gomes S.L."/>
            <person name="Hammond M."/>
            <person name="Hannick L.I."/>
            <person name="Hogan J.R."/>
            <person name="Holmes M.H."/>
            <person name="Jaffe D."/>
            <person name="Johnston J.S."/>
            <person name="Kennedy R.C."/>
            <person name="Koo H."/>
            <person name="Kravitz S."/>
            <person name="Kriventseva E.V."/>
            <person name="Kulp D."/>
            <person name="Labutti K."/>
            <person name="Lee E."/>
            <person name="Li S."/>
            <person name="Lovin D.D."/>
            <person name="Mao C."/>
            <person name="Mauceli E."/>
            <person name="Menck C.F."/>
            <person name="Miller J.R."/>
            <person name="Montgomery P."/>
            <person name="Mori A."/>
            <person name="Nascimento A.L."/>
            <person name="Naveira H.F."/>
            <person name="Nusbaum C."/>
            <person name="O'leary S."/>
            <person name="Orvis J."/>
            <person name="Pertea M."/>
            <person name="Quesneville H."/>
            <person name="Reidenbach K.R."/>
            <person name="Rogers Y.H."/>
            <person name="Roth C.W."/>
            <person name="Schneider J.R."/>
            <person name="Schatz M."/>
            <person name="Shumway M."/>
            <person name="Stanke M."/>
            <person name="Stinson E.O."/>
            <person name="Tubio J.M."/>
            <person name="Vanzee J.P."/>
            <person name="Verjovski-Almeida S."/>
            <person name="Werner D."/>
            <person name="White O."/>
            <person name="Wyder S."/>
            <person name="Zeng Q."/>
            <person name="Zhao Q."/>
            <person name="Zhao Y."/>
            <person name="Hill C.A."/>
            <person name="Raikhel A.S."/>
            <person name="Soares M.B."/>
            <person name="Knudson D.L."/>
            <person name="Lee N.H."/>
            <person name="Galagan J."/>
            <person name="Salzberg S.L."/>
            <person name="Paulsen I.T."/>
            <person name="Dimopoulos G."/>
            <person name="Collins F.H."/>
            <person name="Birren B."/>
            <person name="Fraser-Liggett C.M."/>
            <person name="Severson D.W."/>
        </authorList>
    </citation>
    <scope>NUCLEOTIDE SEQUENCE [LARGE SCALE GENOMIC DNA]</scope>
    <source>
        <strain evidence="2">Liverpool</strain>
    </source>
</reference>
<reference evidence="2" key="1">
    <citation type="submission" date="2005-10" db="EMBL/GenBank/DDBJ databases">
        <authorList>
            <person name="Loftus B.J."/>
            <person name="Nene V.M."/>
            <person name="Hannick L.I."/>
            <person name="Bidwell S."/>
            <person name="Haas B."/>
            <person name="Amedeo P."/>
            <person name="Orvis J."/>
            <person name="Wortman J.R."/>
            <person name="White O.R."/>
            <person name="Salzberg S."/>
            <person name="Shumway M."/>
            <person name="Koo H."/>
            <person name="Zhao Y."/>
            <person name="Holmes M."/>
            <person name="Miller J."/>
            <person name="Schatz M."/>
            <person name="Pop M."/>
            <person name="Pai G."/>
            <person name="Utterback T."/>
            <person name="Rogers Y.-H."/>
            <person name="Kravitz S."/>
            <person name="Fraser C.M."/>
        </authorList>
    </citation>
    <scope>NUCLEOTIDE SEQUENCE</scope>
    <source>
        <strain evidence="2">Liverpool</strain>
    </source>
</reference>
<dbReference type="EMBL" id="CH477601">
    <property type="protein sequence ID" value="EAT38442.1"/>
    <property type="molecule type" value="Genomic_DNA"/>
</dbReference>
<name>Q16V83_AEDAE</name>
<evidence type="ECO:0000313" key="2">
    <source>
        <dbReference type="EMBL" id="EAT38442.1"/>
    </source>
</evidence>
<dbReference type="GO" id="GO:0005730">
    <property type="term" value="C:nucleolus"/>
    <property type="evidence" value="ECO:0007669"/>
    <property type="project" value="TreeGrafter"/>
</dbReference>
<proteinExistence type="predicted"/>
<gene>
    <name evidence="2" type="ORF">AaeL_AAEL009662</name>
</gene>